<dbReference type="AlphaFoldDB" id="A0A2T6ZYM5"/>
<name>A0A2T6ZYM5_TUBBO</name>
<gene>
    <name evidence="1" type="ORF">B9Z19DRAFT_717459</name>
</gene>
<evidence type="ECO:0000313" key="1">
    <source>
        <dbReference type="EMBL" id="PUU80598.1"/>
    </source>
</evidence>
<organism evidence="1 2">
    <name type="scientific">Tuber borchii</name>
    <name type="common">White truffle</name>
    <dbReference type="NCBI Taxonomy" id="42251"/>
    <lineage>
        <taxon>Eukaryota</taxon>
        <taxon>Fungi</taxon>
        <taxon>Dikarya</taxon>
        <taxon>Ascomycota</taxon>
        <taxon>Pezizomycotina</taxon>
        <taxon>Pezizomycetes</taxon>
        <taxon>Pezizales</taxon>
        <taxon>Tuberaceae</taxon>
        <taxon>Tuber</taxon>
    </lineage>
</organism>
<protein>
    <submittedName>
        <fullName evidence="1">Uncharacterized protein</fullName>
    </submittedName>
</protein>
<evidence type="ECO:0000313" key="2">
    <source>
        <dbReference type="Proteomes" id="UP000244722"/>
    </source>
</evidence>
<dbReference type="EMBL" id="NESQ01000061">
    <property type="protein sequence ID" value="PUU80598.1"/>
    <property type="molecule type" value="Genomic_DNA"/>
</dbReference>
<keyword evidence="2" id="KW-1185">Reference proteome</keyword>
<proteinExistence type="predicted"/>
<accession>A0A2T6ZYM5</accession>
<dbReference type="Proteomes" id="UP000244722">
    <property type="component" value="Unassembled WGS sequence"/>
</dbReference>
<comment type="caution">
    <text evidence="1">The sequence shown here is derived from an EMBL/GenBank/DDBJ whole genome shotgun (WGS) entry which is preliminary data.</text>
</comment>
<reference evidence="1 2" key="1">
    <citation type="submission" date="2017-04" db="EMBL/GenBank/DDBJ databases">
        <title>Draft genome sequence of Tuber borchii Vittad., a whitish edible truffle.</title>
        <authorList>
            <consortium name="DOE Joint Genome Institute"/>
            <person name="Murat C."/>
            <person name="Kuo A."/>
            <person name="Barry K.W."/>
            <person name="Clum A."/>
            <person name="Dockter R.B."/>
            <person name="Fauchery L."/>
            <person name="Iotti M."/>
            <person name="Kohler A."/>
            <person name="Labutti K."/>
            <person name="Lindquist E.A."/>
            <person name="Lipzen A."/>
            <person name="Ohm R.A."/>
            <person name="Wang M."/>
            <person name="Grigoriev I.V."/>
            <person name="Zambonelli A."/>
            <person name="Martin F.M."/>
        </authorList>
    </citation>
    <scope>NUCLEOTIDE SEQUENCE [LARGE SCALE GENOMIC DNA]</scope>
    <source>
        <strain evidence="1 2">Tbo3840</strain>
    </source>
</reference>
<sequence length="159" mass="17844">MLSPSWITPDSCSPSFYPRIPVPQPTVFTPLLKTTVEIVQTTYRRVFHCFAESLFSRNLPPANPASSPLLYTALQSMGRAPLSSNRVEPPLPLPEPRTKIFTPVALPKVVAYYHNSIRMSPKAGERLLPHSGCFPPSRNLLKNHTNGCGPRKHWETLRE</sequence>